<accession>A0AC34QT21</accession>
<evidence type="ECO:0000313" key="1">
    <source>
        <dbReference type="Proteomes" id="UP000887576"/>
    </source>
</evidence>
<proteinExistence type="predicted"/>
<name>A0AC34QT21_9BILA</name>
<sequence length="292" mass="33403">MDKKKIFQPKDYEKEFDPEAYLQFYYSSKALDDGTRLSLFALPMFAHIIHQRLPKDKRISLIDIGAGPTVYSAISFRNVVERVYLTDYVEKSLTMLEDWLYERTPFSWEKAIRVIARTEGLHLKNDKEVDEVEEKTRKIVDNGGVYKADVRTENVIVLNSNDPKPKDEKFDIVVSVFCLESACANHEEYKISLKNMLNLLKPGGYLVLGSVIDDVIYNSGVSLVGDSKLFSLLDLSEEFIEEQFETNGMNMSTIHKYSLPNDGVAFFLIAKHIQNENLMGNDALLAEHIVEL</sequence>
<dbReference type="WBParaSite" id="JU765_v2.g18991.t1">
    <property type="protein sequence ID" value="JU765_v2.g18991.t1"/>
    <property type="gene ID" value="JU765_v2.g18991"/>
</dbReference>
<dbReference type="Proteomes" id="UP000887576">
    <property type="component" value="Unplaced"/>
</dbReference>
<protein>
    <submittedName>
        <fullName evidence="2">Uncharacterized protein</fullName>
    </submittedName>
</protein>
<reference evidence="2" key="1">
    <citation type="submission" date="2022-11" db="UniProtKB">
        <authorList>
            <consortium name="WormBaseParasite"/>
        </authorList>
    </citation>
    <scope>IDENTIFICATION</scope>
</reference>
<evidence type="ECO:0000313" key="2">
    <source>
        <dbReference type="WBParaSite" id="JU765_v2.g18991.t1"/>
    </source>
</evidence>
<organism evidence="1 2">
    <name type="scientific">Panagrolaimus sp. JU765</name>
    <dbReference type="NCBI Taxonomy" id="591449"/>
    <lineage>
        <taxon>Eukaryota</taxon>
        <taxon>Metazoa</taxon>
        <taxon>Ecdysozoa</taxon>
        <taxon>Nematoda</taxon>
        <taxon>Chromadorea</taxon>
        <taxon>Rhabditida</taxon>
        <taxon>Tylenchina</taxon>
        <taxon>Panagrolaimomorpha</taxon>
        <taxon>Panagrolaimoidea</taxon>
        <taxon>Panagrolaimidae</taxon>
        <taxon>Panagrolaimus</taxon>
    </lineage>
</organism>